<comment type="caution">
    <text evidence="1">The sequence shown here is derived from an EMBL/GenBank/DDBJ whole genome shotgun (WGS) entry which is preliminary data.</text>
</comment>
<name>A0A1Q5U328_9EURO</name>
<protein>
    <submittedName>
        <fullName evidence="1">Uncharacterized protein</fullName>
    </submittedName>
</protein>
<keyword evidence="2" id="KW-1185">Reference proteome</keyword>
<sequence>MIEEVIGEPAFFVHQGPIIIHSSDHPTDLGIGAAHPSRHGISVFRALSSNPEDISATLKLYPTSHHLSSTEFARLGGAMKSFDLRSKEILFVRGAVKMEISLPAGGSLVWKGFSEDPWGSDLPSSSEAFAFMRIYSKPTPWRAGSASAG</sequence>
<dbReference type="AlphaFoldDB" id="A0A1Q5U328"/>
<gene>
    <name evidence="1" type="ORF">PENSUB_6192</name>
</gene>
<accession>A0A1Q5U328</accession>
<dbReference type="Proteomes" id="UP000186955">
    <property type="component" value="Unassembled WGS sequence"/>
</dbReference>
<evidence type="ECO:0000313" key="1">
    <source>
        <dbReference type="EMBL" id="OKP06825.1"/>
    </source>
</evidence>
<proteinExistence type="predicted"/>
<dbReference type="EMBL" id="MNBE01000587">
    <property type="protein sequence ID" value="OKP06825.1"/>
    <property type="molecule type" value="Genomic_DNA"/>
</dbReference>
<evidence type="ECO:0000313" key="2">
    <source>
        <dbReference type="Proteomes" id="UP000186955"/>
    </source>
</evidence>
<organism evidence="1 2">
    <name type="scientific">Penicillium subrubescens</name>
    <dbReference type="NCBI Taxonomy" id="1316194"/>
    <lineage>
        <taxon>Eukaryota</taxon>
        <taxon>Fungi</taxon>
        <taxon>Dikarya</taxon>
        <taxon>Ascomycota</taxon>
        <taxon>Pezizomycotina</taxon>
        <taxon>Eurotiomycetes</taxon>
        <taxon>Eurotiomycetidae</taxon>
        <taxon>Eurotiales</taxon>
        <taxon>Aspergillaceae</taxon>
        <taxon>Penicillium</taxon>
    </lineage>
</organism>
<reference evidence="1 2" key="1">
    <citation type="submission" date="2016-10" db="EMBL/GenBank/DDBJ databases">
        <title>Genome sequence of the ascomycete fungus Penicillium subrubescens.</title>
        <authorList>
            <person name="De Vries R.P."/>
            <person name="Peng M."/>
            <person name="Dilokpimol A."/>
            <person name="Hilden K."/>
            <person name="Makela M.R."/>
            <person name="Grigoriev I."/>
            <person name="Riley R."/>
            <person name="Granchi Z."/>
        </authorList>
    </citation>
    <scope>NUCLEOTIDE SEQUENCE [LARGE SCALE GENOMIC DNA]</scope>
    <source>
        <strain evidence="1 2">CBS 132785</strain>
    </source>
</reference>